<dbReference type="RefSeq" id="WP_386821002.1">
    <property type="nucleotide sequence ID" value="NZ_JBHUIT010000031.1"/>
</dbReference>
<dbReference type="EC" id="2.7.7.41" evidence="6"/>
<feature type="transmembrane region" description="Helical" evidence="24">
    <location>
        <begin position="204"/>
        <end position="223"/>
    </location>
</feature>
<evidence type="ECO:0000313" key="26">
    <source>
        <dbReference type="Proteomes" id="UP001597375"/>
    </source>
</evidence>
<sequence>MDTEKPTPPPSNKTVVFFRRSASTLLLWAIVAAIFWSMYPAAYLGLIITLILISSREYFVMLRRAEIKCFPRFGMLLTATYCVVSGYYFLNGHKDIPPVVDAIAIFLAVTGAFTLQLRYPIKGIEALLSVASTILGFLYIPFLFMFAARISFGLPGEGAVPGAFVLLWVIAVTKFTDMGAYITGSLIGKHKMIPHISPGKTWEGFLGALFFSQLAGCGLYALLPGQLSALDSWHHVIILGFLLAVLAVIGDLAESIVKRALHAKDSGNMLPGIGGGLDLIDSICFTAPALYFYLVWLLPNLA</sequence>
<feature type="transmembrane region" description="Helical" evidence="24">
    <location>
        <begin position="96"/>
        <end position="115"/>
    </location>
</feature>
<keyword evidence="15 24" id="KW-0472">Membrane</keyword>
<keyword evidence="17" id="KW-1208">Phospholipid metabolism</keyword>
<evidence type="ECO:0000256" key="13">
    <source>
        <dbReference type="ARBA" id="ARBA00022989"/>
    </source>
</evidence>
<name>A0ABW5DCM0_9BACT</name>
<evidence type="ECO:0000256" key="8">
    <source>
        <dbReference type="ARBA" id="ARBA00022475"/>
    </source>
</evidence>
<evidence type="ECO:0000313" key="25">
    <source>
        <dbReference type="EMBL" id="MFD2257669.1"/>
    </source>
</evidence>
<dbReference type="Pfam" id="PF01148">
    <property type="entry name" value="CTP_transf_1"/>
    <property type="match status" value="1"/>
</dbReference>
<dbReference type="PANTHER" id="PTHR46382:SF1">
    <property type="entry name" value="PHOSPHATIDATE CYTIDYLYLTRANSFERASE"/>
    <property type="match status" value="1"/>
</dbReference>
<keyword evidence="12 25" id="KW-0548">Nucleotidyltransferase</keyword>
<feature type="transmembrane region" description="Helical" evidence="24">
    <location>
        <begin position="25"/>
        <end position="53"/>
    </location>
</feature>
<evidence type="ECO:0000256" key="17">
    <source>
        <dbReference type="ARBA" id="ARBA00023264"/>
    </source>
</evidence>
<keyword evidence="10" id="KW-0808">Transferase</keyword>
<organism evidence="25 26">
    <name type="scientific">Luteolibacter algae</name>
    <dbReference type="NCBI Taxonomy" id="454151"/>
    <lineage>
        <taxon>Bacteria</taxon>
        <taxon>Pseudomonadati</taxon>
        <taxon>Verrucomicrobiota</taxon>
        <taxon>Verrucomicrobiia</taxon>
        <taxon>Verrucomicrobiales</taxon>
        <taxon>Verrucomicrobiaceae</taxon>
        <taxon>Luteolibacter</taxon>
    </lineage>
</organism>
<evidence type="ECO:0000256" key="12">
    <source>
        <dbReference type="ARBA" id="ARBA00022695"/>
    </source>
</evidence>
<keyword evidence="9" id="KW-0444">Lipid biosynthesis</keyword>
<protein>
    <recommendedName>
        <fullName evidence="7">Phosphatidate cytidylyltransferase</fullName>
        <ecNumber evidence="6">2.7.7.41</ecNumber>
    </recommendedName>
    <alternativeName>
        <fullName evidence="20">CDP-DAG synthase</fullName>
    </alternativeName>
    <alternativeName>
        <fullName evidence="22">CDP-DG synthase</fullName>
    </alternativeName>
    <alternativeName>
        <fullName evidence="18">CDP-diacylglycerol synthase</fullName>
    </alternativeName>
    <alternativeName>
        <fullName evidence="21">CDP-diglyceride pyrophosphorylase</fullName>
    </alternativeName>
    <alternativeName>
        <fullName evidence="23">CDP-diglyceride synthase</fullName>
    </alternativeName>
    <alternativeName>
        <fullName evidence="19">CTP:phosphatidate cytidylyltransferase</fullName>
    </alternativeName>
</protein>
<evidence type="ECO:0000256" key="9">
    <source>
        <dbReference type="ARBA" id="ARBA00022516"/>
    </source>
</evidence>
<evidence type="ECO:0000256" key="16">
    <source>
        <dbReference type="ARBA" id="ARBA00023209"/>
    </source>
</evidence>
<comment type="caution">
    <text evidence="25">The sequence shown here is derived from an EMBL/GenBank/DDBJ whole genome shotgun (WGS) entry which is preliminary data.</text>
</comment>
<evidence type="ECO:0000256" key="15">
    <source>
        <dbReference type="ARBA" id="ARBA00023136"/>
    </source>
</evidence>
<keyword evidence="8" id="KW-1003">Cell membrane</keyword>
<evidence type="ECO:0000256" key="22">
    <source>
        <dbReference type="ARBA" id="ARBA00032743"/>
    </source>
</evidence>
<evidence type="ECO:0000256" key="6">
    <source>
        <dbReference type="ARBA" id="ARBA00012487"/>
    </source>
</evidence>
<dbReference type="Proteomes" id="UP001597375">
    <property type="component" value="Unassembled WGS sequence"/>
</dbReference>
<comment type="subcellular location">
    <subcellularLocation>
        <location evidence="2">Cell membrane</location>
        <topology evidence="2">Multi-pass membrane protein</topology>
    </subcellularLocation>
</comment>
<accession>A0ABW5DCM0</accession>
<comment type="catalytic activity">
    <reaction evidence="1">
        <text>a 1,2-diacyl-sn-glycero-3-phosphate + CTP + H(+) = a CDP-1,2-diacyl-sn-glycerol + diphosphate</text>
        <dbReference type="Rhea" id="RHEA:16229"/>
        <dbReference type="ChEBI" id="CHEBI:15378"/>
        <dbReference type="ChEBI" id="CHEBI:33019"/>
        <dbReference type="ChEBI" id="CHEBI:37563"/>
        <dbReference type="ChEBI" id="CHEBI:58332"/>
        <dbReference type="ChEBI" id="CHEBI:58608"/>
        <dbReference type="EC" id="2.7.7.41"/>
    </reaction>
</comment>
<comment type="similarity">
    <text evidence="5">Belongs to the CDS family.</text>
</comment>
<evidence type="ECO:0000256" key="21">
    <source>
        <dbReference type="ARBA" id="ARBA00032396"/>
    </source>
</evidence>
<reference evidence="26" key="1">
    <citation type="journal article" date="2019" name="Int. J. Syst. Evol. Microbiol.">
        <title>The Global Catalogue of Microorganisms (GCM) 10K type strain sequencing project: providing services to taxonomists for standard genome sequencing and annotation.</title>
        <authorList>
            <consortium name="The Broad Institute Genomics Platform"/>
            <consortium name="The Broad Institute Genome Sequencing Center for Infectious Disease"/>
            <person name="Wu L."/>
            <person name="Ma J."/>
        </authorList>
    </citation>
    <scope>NUCLEOTIDE SEQUENCE [LARGE SCALE GENOMIC DNA]</scope>
    <source>
        <strain evidence="26">CGMCC 4.7106</strain>
    </source>
</reference>
<proteinExistence type="inferred from homology"/>
<evidence type="ECO:0000256" key="1">
    <source>
        <dbReference type="ARBA" id="ARBA00001698"/>
    </source>
</evidence>
<comment type="pathway">
    <text evidence="4">Lipid metabolism.</text>
</comment>
<dbReference type="EMBL" id="JBHUIT010000031">
    <property type="protein sequence ID" value="MFD2257669.1"/>
    <property type="molecule type" value="Genomic_DNA"/>
</dbReference>
<evidence type="ECO:0000256" key="23">
    <source>
        <dbReference type="ARBA" id="ARBA00033406"/>
    </source>
</evidence>
<keyword evidence="13 24" id="KW-1133">Transmembrane helix</keyword>
<keyword evidence="26" id="KW-1185">Reference proteome</keyword>
<evidence type="ECO:0000256" key="14">
    <source>
        <dbReference type="ARBA" id="ARBA00023098"/>
    </source>
</evidence>
<evidence type="ECO:0000256" key="5">
    <source>
        <dbReference type="ARBA" id="ARBA00010185"/>
    </source>
</evidence>
<keyword evidence="11 24" id="KW-0812">Transmembrane</keyword>
<evidence type="ECO:0000256" key="19">
    <source>
        <dbReference type="ARBA" id="ARBA00031825"/>
    </source>
</evidence>
<feature type="transmembrane region" description="Helical" evidence="24">
    <location>
        <begin position="160"/>
        <end position="183"/>
    </location>
</feature>
<evidence type="ECO:0000256" key="11">
    <source>
        <dbReference type="ARBA" id="ARBA00022692"/>
    </source>
</evidence>
<evidence type="ECO:0000256" key="3">
    <source>
        <dbReference type="ARBA" id="ARBA00005119"/>
    </source>
</evidence>
<feature type="transmembrane region" description="Helical" evidence="24">
    <location>
        <begin position="235"/>
        <end position="257"/>
    </location>
</feature>
<evidence type="ECO:0000256" key="2">
    <source>
        <dbReference type="ARBA" id="ARBA00004651"/>
    </source>
</evidence>
<evidence type="ECO:0000256" key="18">
    <source>
        <dbReference type="ARBA" id="ARBA00029893"/>
    </source>
</evidence>
<dbReference type="GO" id="GO:0016779">
    <property type="term" value="F:nucleotidyltransferase activity"/>
    <property type="evidence" value="ECO:0007669"/>
    <property type="project" value="UniProtKB-KW"/>
</dbReference>
<dbReference type="PANTHER" id="PTHR46382">
    <property type="entry name" value="PHOSPHATIDATE CYTIDYLYLTRANSFERASE"/>
    <property type="match status" value="1"/>
</dbReference>
<keyword evidence="16" id="KW-0594">Phospholipid biosynthesis</keyword>
<feature type="transmembrane region" description="Helical" evidence="24">
    <location>
        <begin position="127"/>
        <end position="148"/>
    </location>
</feature>
<evidence type="ECO:0000256" key="20">
    <source>
        <dbReference type="ARBA" id="ARBA00032253"/>
    </source>
</evidence>
<comment type="pathway">
    <text evidence="3">Phospholipid metabolism; CDP-diacylglycerol biosynthesis; CDP-diacylglycerol from sn-glycerol 3-phosphate: step 3/3.</text>
</comment>
<feature type="transmembrane region" description="Helical" evidence="24">
    <location>
        <begin position="73"/>
        <end position="90"/>
    </location>
</feature>
<evidence type="ECO:0000256" key="10">
    <source>
        <dbReference type="ARBA" id="ARBA00022679"/>
    </source>
</evidence>
<evidence type="ECO:0000256" key="4">
    <source>
        <dbReference type="ARBA" id="ARBA00005189"/>
    </source>
</evidence>
<gene>
    <name evidence="25" type="ORF">ACFSSA_13380</name>
</gene>
<feature type="transmembrane region" description="Helical" evidence="24">
    <location>
        <begin position="278"/>
        <end position="298"/>
    </location>
</feature>
<keyword evidence="14" id="KW-0443">Lipid metabolism</keyword>
<evidence type="ECO:0000256" key="7">
    <source>
        <dbReference type="ARBA" id="ARBA00019373"/>
    </source>
</evidence>
<evidence type="ECO:0000256" key="24">
    <source>
        <dbReference type="SAM" id="Phobius"/>
    </source>
</evidence>